<dbReference type="Gene3D" id="3.40.50.12160">
    <property type="entry name" value="Methylthiotransferase, N-terminal domain"/>
    <property type="match status" value="1"/>
</dbReference>
<evidence type="ECO:0000259" key="9">
    <source>
        <dbReference type="PROSITE" id="PS51918"/>
    </source>
</evidence>
<dbReference type="InterPro" id="IPR012340">
    <property type="entry name" value="NA-bd_OB-fold"/>
</dbReference>
<dbReference type="PROSITE" id="PS01278">
    <property type="entry name" value="MTTASE_RADICAL"/>
    <property type="match status" value="1"/>
</dbReference>
<dbReference type="FunFam" id="3.40.50.12160:FF:000003">
    <property type="entry name" value="CDK5 regulatory subunit-associated protein 1"/>
    <property type="match status" value="1"/>
</dbReference>
<keyword evidence="7" id="KW-0411">Iron-sulfur</keyword>
<evidence type="ECO:0000256" key="7">
    <source>
        <dbReference type="ARBA" id="ARBA00023014"/>
    </source>
</evidence>
<evidence type="ECO:0000259" key="8">
    <source>
        <dbReference type="PROSITE" id="PS51449"/>
    </source>
</evidence>
<dbReference type="HAMAP" id="MF_01865">
    <property type="entry name" value="MTTase_RimO"/>
    <property type="match status" value="1"/>
</dbReference>
<dbReference type="PROSITE" id="PS51918">
    <property type="entry name" value="RADICAL_SAM"/>
    <property type="match status" value="1"/>
</dbReference>
<feature type="domain" description="Radical SAM core" evidence="9">
    <location>
        <begin position="148"/>
        <end position="377"/>
    </location>
</feature>
<dbReference type="AlphaFoldDB" id="A0A7S3FAU5"/>
<dbReference type="Pfam" id="PF18693">
    <property type="entry name" value="TRAM_2"/>
    <property type="match status" value="1"/>
</dbReference>
<dbReference type="Pfam" id="PF00919">
    <property type="entry name" value="UPF0004"/>
    <property type="match status" value="1"/>
</dbReference>
<comment type="cofactor">
    <cofactor evidence="1">
        <name>[4Fe-4S] cluster</name>
        <dbReference type="ChEBI" id="CHEBI:49883"/>
    </cofactor>
</comment>
<dbReference type="InterPro" id="IPR005840">
    <property type="entry name" value="Ribosomal_uS12_MeSTrfase_RimO"/>
</dbReference>
<reference evidence="10" key="1">
    <citation type="submission" date="2021-01" db="EMBL/GenBank/DDBJ databases">
        <authorList>
            <person name="Corre E."/>
            <person name="Pelletier E."/>
            <person name="Niang G."/>
            <person name="Scheremetjew M."/>
            <person name="Finn R."/>
            <person name="Kale V."/>
            <person name="Holt S."/>
            <person name="Cochrane G."/>
            <person name="Meng A."/>
            <person name="Brown T."/>
            <person name="Cohen L."/>
        </authorList>
    </citation>
    <scope>NUCLEOTIDE SEQUENCE</scope>
    <source>
        <strain evidence="10">RCC927</strain>
    </source>
</reference>
<dbReference type="PROSITE" id="PS51449">
    <property type="entry name" value="MTTASE_N"/>
    <property type="match status" value="1"/>
</dbReference>
<dbReference type="InterPro" id="IPR007197">
    <property type="entry name" value="rSAM"/>
</dbReference>
<gene>
    <name evidence="10" type="ORF">PSIN1315_LOCUS5264</name>
</gene>
<dbReference type="InterPro" id="IPR020612">
    <property type="entry name" value="Methylthiotransferase_CS"/>
</dbReference>
<evidence type="ECO:0000256" key="4">
    <source>
        <dbReference type="ARBA" id="ARBA00022691"/>
    </source>
</evidence>
<dbReference type="CDD" id="cd01335">
    <property type="entry name" value="Radical_SAM"/>
    <property type="match status" value="1"/>
</dbReference>
<dbReference type="Pfam" id="PF04055">
    <property type="entry name" value="Radical_SAM"/>
    <property type="match status" value="1"/>
</dbReference>
<dbReference type="FunFam" id="3.80.30.20:FF:000001">
    <property type="entry name" value="tRNA-2-methylthio-N(6)-dimethylallyladenosine synthase 2"/>
    <property type="match status" value="1"/>
</dbReference>
<evidence type="ECO:0000256" key="3">
    <source>
        <dbReference type="ARBA" id="ARBA00022490"/>
    </source>
</evidence>
<keyword evidence="6" id="KW-0408">Iron</keyword>
<dbReference type="SUPFAM" id="SSF102114">
    <property type="entry name" value="Radical SAM enzymes"/>
    <property type="match status" value="1"/>
</dbReference>
<dbReference type="GO" id="GO:0035599">
    <property type="term" value="F:aspartic acid methylthiotransferase activity"/>
    <property type="evidence" value="ECO:0007669"/>
    <property type="project" value="TreeGrafter"/>
</dbReference>
<dbReference type="InterPro" id="IPR058240">
    <property type="entry name" value="rSAM_sf"/>
</dbReference>
<dbReference type="InterPro" id="IPR006638">
    <property type="entry name" value="Elp3/MiaA/NifB-like_rSAM"/>
</dbReference>
<accession>A0A7S3FAU5</accession>
<feature type="domain" description="MTTase N-terminal" evidence="8">
    <location>
        <begin position="1"/>
        <end position="117"/>
    </location>
</feature>
<evidence type="ECO:0000256" key="2">
    <source>
        <dbReference type="ARBA" id="ARBA00022485"/>
    </source>
</evidence>
<dbReference type="InterPro" id="IPR013848">
    <property type="entry name" value="Methylthiotransferase_N"/>
</dbReference>
<dbReference type="InterPro" id="IPR005839">
    <property type="entry name" value="Methylthiotransferase"/>
</dbReference>
<name>A0A7S3FAU5_9VIRI</name>
<dbReference type="SMART" id="SM00729">
    <property type="entry name" value="Elp3"/>
    <property type="match status" value="1"/>
</dbReference>
<dbReference type="NCBIfam" id="TIGR00089">
    <property type="entry name" value="MiaB/RimO family radical SAM methylthiotransferase"/>
    <property type="match status" value="1"/>
</dbReference>
<dbReference type="GO" id="GO:0046872">
    <property type="term" value="F:metal ion binding"/>
    <property type="evidence" value="ECO:0007669"/>
    <property type="project" value="UniProtKB-KW"/>
</dbReference>
<protein>
    <submittedName>
        <fullName evidence="10">Uncharacterized protein</fullName>
    </submittedName>
</protein>
<evidence type="ECO:0000313" key="10">
    <source>
        <dbReference type="EMBL" id="CAE0135084.1"/>
    </source>
</evidence>
<dbReference type="GO" id="GO:0005829">
    <property type="term" value="C:cytosol"/>
    <property type="evidence" value="ECO:0007669"/>
    <property type="project" value="TreeGrafter"/>
</dbReference>
<organism evidence="10">
    <name type="scientific">Prasinoderma singulare</name>
    <dbReference type="NCBI Taxonomy" id="676789"/>
    <lineage>
        <taxon>Eukaryota</taxon>
        <taxon>Viridiplantae</taxon>
        <taxon>Prasinodermophyta</taxon>
        <taxon>Prasinodermophyceae</taxon>
        <taxon>Prasinodermales</taxon>
        <taxon>Prasinodermaceae</taxon>
        <taxon>Prasinoderma</taxon>
    </lineage>
</organism>
<dbReference type="InterPro" id="IPR038135">
    <property type="entry name" value="Methylthiotransferase_N_sf"/>
</dbReference>
<dbReference type="InterPro" id="IPR023404">
    <property type="entry name" value="rSAM_horseshoe"/>
</dbReference>
<keyword evidence="2" id="KW-0004">4Fe-4S</keyword>
<dbReference type="SFLD" id="SFLDF00274">
    <property type="entry name" value="ribosomal_protein_S12_methylth"/>
    <property type="match status" value="1"/>
</dbReference>
<dbReference type="InterPro" id="IPR002792">
    <property type="entry name" value="TRAM_dom"/>
</dbReference>
<dbReference type="EMBL" id="HBHY01008190">
    <property type="protein sequence ID" value="CAE0135084.1"/>
    <property type="molecule type" value="Transcribed_RNA"/>
</dbReference>
<evidence type="ECO:0000256" key="6">
    <source>
        <dbReference type="ARBA" id="ARBA00023004"/>
    </source>
</evidence>
<dbReference type="SFLD" id="SFLDS00029">
    <property type="entry name" value="Radical_SAM"/>
    <property type="match status" value="1"/>
</dbReference>
<dbReference type="Gene3D" id="2.40.50.140">
    <property type="entry name" value="Nucleic acid-binding proteins"/>
    <property type="match status" value="1"/>
</dbReference>
<evidence type="ECO:0000256" key="5">
    <source>
        <dbReference type="ARBA" id="ARBA00022723"/>
    </source>
</evidence>
<keyword evidence="4" id="KW-0949">S-adenosyl-L-methionine</keyword>
<dbReference type="Gene3D" id="3.80.30.20">
    <property type="entry name" value="tm_1862 like domain"/>
    <property type="match status" value="1"/>
</dbReference>
<keyword evidence="3" id="KW-0963">Cytoplasm</keyword>
<dbReference type="SFLD" id="SFLDG01061">
    <property type="entry name" value="methylthiotransferase"/>
    <property type="match status" value="1"/>
</dbReference>
<evidence type="ECO:0000256" key="1">
    <source>
        <dbReference type="ARBA" id="ARBA00001966"/>
    </source>
</evidence>
<keyword evidence="5" id="KW-0479">Metal-binding</keyword>
<dbReference type="GO" id="GO:0006400">
    <property type="term" value="P:tRNA modification"/>
    <property type="evidence" value="ECO:0007669"/>
    <property type="project" value="InterPro"/>
</dbReference>
<dbReference type="PANTHER" id="PTHR43837">
    <property type="entry name" value="RIBOSOMAL PROTEIN S12 METHYLTHIOTRANSFERASE RIMO"/>
    <property type="match status" value="1"/>
</dbReference>
<dbReference type="PANTHER" id="PTHR43837:SF1">
    <property type="entry name" value="RIBOSOMAL PROTEIN US12 METHYLTHIOTRANSFERASE RIMO"/>
    <property type="match status" value="1"/>
</dbReference>
<dbReference type="SFLD" id="SFLDG01082">
    <property type="entry name" value="B12-binding_domain_containing"/>
    <property type="match status" value="1"/>
</dbReference>
<proteinExistence type="inferred from homology"/>
<dbReference type="GO" id="GO:0051539">
    <property type="term" value="F:4 iron, 4 sulfur cluster binding"/>
    <property type="evidence" value="ECO:0007669"/>
    <property type="project" value="UniProtKB-KW"/>
</dbReference>
<dbReference type="NCBIfam" id="TIGR01125">
    <property type="entry name" value="30S ribosomal protein S12 methylthiotransferase RimO"/>
    <property type="match status" value="1"/>
</dbReference>
<sequence length="467" mass="50937">MVALGCPKNVVDGEVMLGDLARAGFDVVGEHESADAIVINSCAFVEEAKDESIQAILEAARLRTEGSDGAGPKKIVVTGCMAQRYGEELAEGLPEADLVVGFENYQGLPGALRETLDLDPAEGGGSVERVQVGSSTVPFREEWGRHRLTPQHTAYLRVAEGCDHACTFCAIPGFRGKFRSKPYEQVVDEARRLAAEGVRELNIIAEDTNQYGMDLKGGYRLAELLKELAAIEGIEWLRLLYCYPSYFTDELIEAIATIPQVCKYVDIPLQHADNLVLLSMNRPTQQHTEKLLGKLRERIPGLVLRTTFIAGFPGESDQAHANVVEFATRMGFQRMGAFAYSEEEGTPAAEMPSQLEREVREARRDELSALAQRMCEDFAASRVGEEVDVLIDSVGVAPDMGFDEGDGDGASEVVAVGRTMCEAPDIDPVVFVTLPEGVGLPPLEAGQLRRCRISNTITTDLEAEVLR</sequence>